<keyword evidence="3" id="KW-1185">Reference proteome</keyword>
<dbReference type="Proteomes" id="UP000622687">
    <property type="component" value="Unassembled WGS sequence"/>
</dbReference>
<feature type="coiled-coil region" evidence="1">
    <location>
        <begin position="44"/>
        <end position="71"/>
    </location>
</feature>
<comment type="caution">
    <text evidence="2">The sequence shown here is derived from an EMBL/GenBank/DDBJ whole genome shotgun (WGS) entry which is preliminary data.</text>
</comment>
<dbReference type="RefSeq" id="WP_211141356.1">
    <property type="nucleotide sequence ID" value="NZ_JAEEGB010000005.1"/>
</dbReference>
<organism evidence="2 3">
    <name type="scientific">Clostridium aciditolerans</name>
    <dbReference type="NCBI Taxonomy" id="339861"/>
    <lineage>
        <taxon>Bacteria</taxon>
        <taxon>Bacillati</taxon>
        <taxon>Bacillota</taxon>
        <taxon>Clostridia</taxon>
        <taxon>Eubacteriales</taxon>
        <taxon>Clostridiaceae</taxon>
        <taxon>Clostridium</taxon>
    </lineage>
</organism>
<proteinExistence type="predicted"/>
<evidence type="ECO:0000313" key="3">
    <source>
        <dbReference type="Proteomes" id="UP000622687"/>
    </source>
</evidence>
<protein>
    <submittedName>
        <fullName evidence="2">Uncharacterized protein</fullName>
    </submittedName>
</protein>
<gene>
    <name evidence="2" type="ORF">I6U51_04260</name>
</gene>
<name>A0A934M2G7_9CLOT</name>
<evidence type="ECO:0000256" key="1">
    <source>
        <dbReference type="SAM" id="Coils"/>
    </source>
</evidence>
<keyword evidence="1" id="KW-0175">Coiled coil</keyword>
<dbReference type="EMBL" id="JAEEGB010000005">
    <property type="protein sequence ID" value="MBI6871920.1"/>
    <property type="molecule type" value="Genomic_DNA"/>
</dbReference>
<dbReference type="AlphaFoldDB" id="A0A934M2G7"/>
<evidence type="ECO:0000313" key="2">
    <source>
        <dbReference type="EMBL" id="MBI6871920.1"/>
    </source>
</evidence>
<accession>A0A934M2G7</accession>
<sequence length="98" mass="11668">MDKIYLNIIKFLKTLKRLLLSLIKYCSTFFQRKETIDNMYTSIIQNKTIEIKSLEKELNIVHSKNIKLKREIEVIKNSLNKKNVIISNLQDLITKRVD</sequence>
<reference evidence="2" key="1">
    <citation type="submission" date="2020-12" db="EMBL/GenBank/DDBJ databases">
        <title>Clostridium thailandense sp. nov., a novel acetogenic bacterium isolated from peat land soil in Thailand.</title>
        <authorList>
            <person name="Chaikitkaew S."/>
            <person name="Birkeland N.K."/>
        </authorList>
    </citation>
    <scope>NUCLEOTIDE SEQUENCE</scope>
    <source>
        <strain evidence="2">DSM 17425</strain>
    </source>
</reference>